<dbReference type="EMBL" id="PCSB01000030">
    <property type="protein sequence ID" value="PIP31827.1"/>
    <property type="molecule type" value="Genomic_DNA"/>
</dbReference>
<protein>
    <submittedName>
        <fullName evidence="2">Uncharacterized protein</fullName>
    </submittedName>
</protein>
<gene>
    <name evidence="2" type="ORF">COX24_01515</name>
</gene>
<name>A0A2G9ZF98_9BACT</name>
<dbReference type="Proteomes" id="UP000230447">
    <property type="component" value="Unassembled WGS sequence"/>
</dbReference>
<feature type="coiled-coil region" evidence="1">
    <location>
        <begin position="3"/>
        <end position="67"/>
    </location>
</feature>
<evidence type="ECO:0000313" key="3">
    <source>
        <dbReference type="Proteomes" id="UP000230447"/>
    </source>
</evidence>
<organism evidence="2 3">
    <name type="scientific">bacterium (Candidatus Gribaldobacteria) CG23_combo_of_CG06-09_8_20_14_all_37_87_8</name>
    <dbReference type="NCBI Taxonomy" id="2014278"/>
    <lineage>
        <taxon>Bacteria</taxon>
        <taxon>Candidatus Gribaldobacteria</taxon>
    </lineage>
</organism>
<reference evidence="2 3" key="1">
    <citation type="submission" date="2017-09" db="EMBL/GenBank/DDBJ databases">
        <title>Depth-based differentiation of microbial function through sediment-hosted aquifers and enrichment of novel symbionts in the deep terrestrial subsurface.</title>
        <authorList>
            <person name="Probst A.J."/>
            <person name="Ladd B."/>
            <person name="Jarett J.K."/>
            <person name="Geller-Mcgrath D.E."/>
            <person name="Sieber C.M."/>
            <person name="Emerson J.B."/>
            <person name="Anantharaman K."/>
            <person name="Thomas B.C."/>
            <person name="Malmstrom R."/>
            <person name="Stieglmeier M."/>
            <person name="Klingl A."/>
            <person name="Woyke T."/>
            <person name="Ryan C.M."/>
            <person name="Banfield J.F."/>
        </authorList>
    </citation>
    <scope>NUCLEOTIDE SEQUENCE [LARGE SCALE GENOMIC DNA]</scope>
    <source>
        <strain evidence="2">CG23_combo_of_CG06-09_8_20_14_all_37_87_8</strain>
    </source>
</reference>
<sequence length="102" mass="11873">MELKQILEKENQLEIKIKEAQAQSQAKLEAKKQSQEQELNSKSFLGIKEKELIENNFKAKRKEIENEATLKLAFALKELNQKKERNLEKAVDFVVKSVLELC</sequence>
<comment type="caution">
    <text evidence="2">The sequence shown here is derived from an EMBL/GenBank/DDBJ whole genome shotgun (WGS) entry which is preliminary data.</text>
</comment>
<accession>A0A2G9ZF98</accession>
<evidence type="ECO:0000313" key="2">
    <source>
        <dbReference type="EMBL" id="PIP31827.1"/>
    </source>
</evidence>
<keyword evidence="1" id="KW-0175">Coiled coil</keyword>
<evidence type="ECO:0000256" key="1">
    <source>
        <dbReference type="SAM" id="Coils"/>
    </source>
</evidence>
<dbReference type="AlphaFoldDB" id="A0A2G9ZF98"/>
<proteinExistence type="predicted"/>